<feature type="transmembrane region" description="Helical" evidence="8">
    <location>
        <begin position="400"/>
        <end position="418"/>
    </location>
</feature>
<evidence type="ECO:0000256" key="7">
    <source>
        <dbReference type="ARBA" id="ARBA00023180"/>
    </source>
</evidence>
<dbReference type="AlphaFoldDB" id="A0A2T6ZUA5"/>
<gene>
    <name evidence="10" type="ORF">B9Z19DRAFT_1101041</name>
</gene>
<evidence type="ECO:0000256" key="4">
    <source>
        <dbReference type="ARBA" id="ARBA00022692"/>
    </source>
</evidence>
<dbReference type="InterPro" id="IPR012419">
    <property type="entry name" value="Cas1_AcylTrans_dom"/>
</dbReference>
<feature type="domain" description="Cas1p 10 TM acyl transferase" evidence="9">
    <location>
        <begin position="307"/>
        <end position="753"/>
    </location>
</feature>
<proteinExistence type="inferred from homology"/>
<dbReference type="Pfam" id="PF07779">
    <property type="entry name" value="Cas1_AcylT"/>
    <property type="match status" value="1"/>
</dbReference>
<dbReference type="PANTHER" id="PTHR13533:SF1">
    <property type="entry name" value="N-ACETYLNEURAMINATE 9-O-ACETYLTRANSFERASE"/>
    <property type="match status" value="1"/>
</dbReference>
<keyword evidence="11" id="KW-1185">Reference proteome</keyword>
<protein>
    <submittedName>
        <fullName evidence="10">10 TM acyl transferase domain found in Cas1p-domain-containing protein</fullName>
    </submittedName>
</protein>
<organism evidence="10 11">
    <name type="scientific">Tuber borchii</name>
    <name type="common">White truffle</name>
    <dbReference type="NCBI Taxonomy" id="42251"/>
    <lineage>
        <taxon>Eukaryota</taxon>
        <taxon>Fungi</taxon>
        <taxon>Dikarya</taxon>
        <taxon>Ascomycota</taxon>
        <taxon>Pezizomycotina</taxon>
        <taxon>Pezizomycetes</taxon>
        <taxon>Pezizales</taxon>
        <taxon>Tuberaceae</taxon>
        <taxon>Tuber</taxon>
    </lineage>
</organism>
<evidence type="ECO:0000313" key="11">
    <source>
        <dbReference type="Proteomes" id="UP000244722"/>
    </source>
</evidence>
<comment type="caution">
    <text evidence="10">The sequence shown here is derived from an EMBL/GenBank/DDBJ whole genome shotgun (WGS) entry which is preliminary data.</text>
</comment>
<comment type="subcellular location">
    <subcellularLocation>
        <location evidence="1">Membrane</location>
        <topology evidence="1">Multi-pass membrane protein</topology>
    </subcellularLocation>
</comment>
<name>A0A2T6ZUA5_TUBBO</name>
<sequence length="840" mass="94347">MAHRNTSRPSSASVIFDRIAAVFIAITILGVIIRYCWYDARDPFKCGALLNDGEWLDSTFNGTIPSNWQPPGCTIRKYDSKNIQSCLANRRALFIGDMTVREIFWATARSLDPEVRPQAVGEHTNLSVVKDDVTLEFIWDPYLNSSALATELAEFGGGAAGVGSGSAALVLMGSGLWYARHENLNWLKKWKDNIDEVVQHMREGRTSTDLAGSDILLLSPVLVPQYEWLTDDRRETITPDKIGAMNAYLEQLSSFQGVNVFWAFDEMIADLPQAYQSSGVRIKEEAAAKQAEALLNLRCNGEITHFPYDGTCCNKYHPPNYIQWLALVFVLAVLPAIIYMRHGGLEAAPASLVCQLNRLPSNEIVHSLLIFGLVVIYCFYADRTQVFSKSQKQFYSSDMLWLSLGALFFGLVAIRRTAPATTPDQPFLSREQSYEWKGLLLVTMLICNYTGGIQIAKINAVYRLSITAYLFLNGYGYSLYFLKSQDYTFKRCIAVLIRLNILSAFLPYMMGTSYVFYYLAPLATYWFLVIYLTLWIGEKHNSNVKFLLGKIFVSAIVTRLLPGILEIIFLIFGIAAGSRWDVSIWRDYIVSDLWMVYIGMVGSVLFLKANKNSYTSTRSFLLARRYAAAISALAIPLFYLFLASLGEDDEYSAYHSYVSFIPILSYLVLRNATPQLRDAHSYVFSWLGKCSLEAFALQNHIWMAADSKGLLELGAFGSSQKVTNFALATLLFIYLSYCVRRAAEVLTPWIMGIQPMLRKPSLPITSDGRKAKASESLDCDQDYFDVQTSQLQITRIEDGGPGLSPSTGDAQKSRWGELWADLRVRVVVIGSVMWFASIVS</sequence>
<evidence type="ECO:0000256" key="6">
    <source>
        <dbReference type="ARBA" id="ARBA00023136"/>
    </source>
</evidence>
<feature type="transmembrane region" description="Helical" evidence="8">
    <location>
        <begin position="361"/>
        <end position="380"/>
    </location>
</feature>
<keyword evidence="6 8" id="KW-0472">Membrane</keyword>
<dbReference type="Proteomes" id="UP000244722">
    <property type="component" value="Unassembled WGS sequence"/>
</dbReference>
<keyword evidence="4 8" id="KW-0812">Transmembrane</keyword>
<keyword evidence="5 8" id="KW-1133">Transmembrane helix</keyword>
<evidence type="ECO:0000256" key="5">
    <source>
        <dbReference type="ARBA" id="ARBA00022989"/>
    </source>
</evidence>
<comment type="similarity">
    <text evidence="2">Belongs to the PC-esterase family. CASD1 subfamily.</text>
</comment>
<dbReference type="GO" id="GO:0016740">
    <property type="term" value="F:transferase activity"/>
    <property type="evidence" value="ECO:0007669"/>
    <property type="project" value="UniProtKB-KW"/>
</dbReference>
<dbReference type="PANTHER" id="PTHR13533">
    <property type="entry name" value="N-ACETYLNEURAMINATE 9-O-ACETYLTRANSFERASE"/>
    <property type="match status" value="1"/>
</dbReference>
<accession>A0A2T6ZUA5</accession>
<evidence type="ECO:0000256" key="1">
    <source>
        <dbReference type="ARBA" id="ARBA00004141"/>
    </source>
</evidence>
<feature type="transmembrane region" description="Helical" evidence="8">
    <location>
        <begin position="516"/>
        <end position="536"/>
    </location>
</feature>
<feature type="transmembrane region" description="Helical" evidence="8">
    <location>
        <begin position="627"/>
        <end position="645"/>
    </location>
</feature>
<evidence type="ECO:0000256" key="8">
    <source>
        <dbReference type="SAM" id="Phobius"/>
    </source>
</evidence>
<dbReference type="GO" id="GO:0005794">
    <property type="term" value="C:Golgi apparatus"/>
    <property type="evidence" value="ECO:0007669"/>
    <property type="project" value="UniProtKB-ARBA"/>
</dbReference>
<feature type="transmembrane region" description="Helical" evidence="8">
    <location>
        <begin position="548"/>
        <end position="576"/>
    </location>
</feature>
<evidence type="ECO:0000313" key="10">
    <source>
        <dbReference type="EMBL" id="PUU79077.1"/>
    </source>
</evidence>
<evidence type="ECO:0000256" key="3">
    <source>
        <dbReference type="ARBA" id="ARBA00022679"/>
    </source>
</evidence>
<feature type="transmembrane region" description="Helical" evidence="8">
    <location>
        <begin position="12"/>
        <end position="33"/>
    </location>
</feature>
<dbReference type="GO" id="GO:0016020">
    <property type="term" value="C:membrane"/>
    <property type="evidence" value="ECO:0007669"/>
    <property type="project" value="UniProtKB-SubCell"/>
</dbReference>
<feature type="transmembrane region" description="Helical" evidence="8">
    <location>
        <begin position="651"/>
        <end position="669"/>
    </location>
</feature>
<dbReference type="OrthoDB" id="1932925at2759"/>
<feature type="transmembrane region" description="Helical" evidence="8">
    <location>
        <begin position="438"/>
        <end position="456"/>
    </location>
</feature>
<evidence type="ECO:0000256" key="2">
    <source>
        <dbReference type="ARBA" id="ARBA00010666"/>
    </source>
</evidence>
<feature type="transmembrane region" description="Helical" evidence="8">
    <location>
        <begin position="588"/>
        <end position="607"/>
    </location>
</feature>
<keyword evidence="7" id="KW-0325">Glycoprotein</keyword>
<evidence type="ECO:0000259" key="9">
    <source>
        <dbReference type="Pfam" id="PF07779"/>
    </source>
</evidence>
<keyword evidence="3 10" id="KW-0808">Transferase</keyword>
<feature type="transmembrane region" description="Helical" evidence="8">
    <location>
        <begin position="321"/>
        <end position="340"/>
    </location>
</feature>
<feature type="transmembrane region" description="Helical" evidence="8">
    <location>
        <begin position="462"/>
        <end position="480"/>
    </location>
</feature>
<dbReference type="EMBL" id="NESQ01000100">
    <property type="protein sequence ID" value="PUU79077.1"/>
    <property type="molecule type" value="Genomic_DNA"/>
</dbReference>
<dbReference type="GO" id="GO:0005975">
    <property type="term" value="P:carbohydrate metabolic process"/>
    <property type="evidence" value="ECO:0007669"/>
    <property type="project" value="UniProtKB-ARBA"/>
</dbReference>
<reference evidence="10 11" key="1">
    <citation type="submission" date="2017-04" db="EMBL/GenBank/DDBJ databases">
        <title>Draft genome sequence of Tuber borchii Vittad., a whitish edible truffle.</title>
        <authorList>
            <consortium name="DOE Joint Genome Institute"/>
            <person name="Murat C."/>
            <person name="Kuo A."/>
            <person name="Barry K.W."/>
            <person name="Clum A."/>
            <person name="Dockter R.B."/>
            <person name="Fauchery L."/>
            <person name="Iotti M."/>
            <person name="Kohler A."/>
            <person name="Labutti K."/>
            <person name="Lindquist E.A."/>
            <person name="Lipzen A."/>
            <person name="Ohm R.A."/>
            <person name="Wang M."/>
            <person name="Grigoriev I.V."/>
            <person name="Zambonelli A."/>
            <person name="Martin F.M."/>
        </authorList>
    </citation>
    <scope>NUCLEOTIDE SEQUENCE [LARGE SCALE GENOMIC DNA]</scope>
    <source>
        <strain evidence="10 11">Tbo3840</strain>
    </source>
</reference>